<dbReference type="AlphaFoldDB" id="A0A238VPY4"/>
<evidence type="ECO:0000313" key="4">
    <source>
        <dbReference type="EMBL" id="SNR36395.1"/>
    </source>
</evidence>
<evidence type="ECO:0000259" key="3">
    <source>
        <dbReference type="Pfam" id="PF14905"/>
    </source>
</evidence>
<dbReference type="EMBL" id="FZNY01000001">
    <property type="protein sequence ID" value="SNR36395.1"/>
    <property type="molecule type" value="Genomic_DNA"/>
</dbReference>
<dbReference type="SUPFAM" id="SSF49464">
    <property type="entry name" value="Carboxypeptidase regulatory domain-like"/>
    <property type="match status" value="1"/>
</dbReference>
<name>A0A238VPY4_9FLAO</name>
<dbReference type="Pfam" id="PF13715">
    <property type="entry name" value="CarbopepD_reg_2"/>
    <property type="match status" value="1"/>
</dbReference>
<dbReference type="Proteomes" id="UP000198379">
    <property type="component" value="Unassembled WGS sequence"/>
</dbReference>
<proteinExistence type="predicted"/>
<organism evidence="4 5">
    <name type="scientific">Dokdonia pacifica</name>
    <dbReference type="NCBI Taxonomy" id="1627892"/>
    <lineage>
        <taxon>Bacteria</taxon>
        <taxon>Pseudomonadati</taxon>
        <taxon>Bacteroidota</taxon>
        <taxon>Flavobacteriia</taxon>
        <taxon>Flavobacteriales</taxon>
        <taxon>Flavobacteriaceae</taxon>
        <taxon>Dokdonia</taxon>
    </lineage>
</organism>
<gene>
    <name evidence="4" type="ORF">SAMN06265376_101180</name>
</gene>
<accession>A0A238VPY4</accession>
<sequence>MTQLRAVTVLFLLFSSVFLQAQNFEVTGILKDKTTKQPLEAATVFMETVKDTTLITYTITNAKGMFSLEGKTNQKEVSVNISFVGYENYRKTIDLTNPKVDLGEILLDFNVATLDEVVVKSRAPITVKKDTLEFNVKSFKTKKDANIEDLLKELPGVEVDEDGKITVNGKEVNKILVNGKPFFGDDPTIATRNLTKEIVEKIQVTDTKTDDEAFAGEEGDKENKTINLTIAEENNKGVFGRIAGGVGTDERFEFAGIVNVFDNDRRISVLGGGNNLNSAGFSFGEIRKFFGGGRSLFVNSNGSFGVDGRSFGGGQGIVNSRSAGANYADVIGEKVDISADYFYSGANSFDEVRTERENILPDRRFFTNSTTRSDGNVDNHSANMTFNIKVDSTFLINIRPAFRLNRNENRFASDEASFDEDGTQINESNANNRTLNTGGNFENNLSLTKRFGSKGSFLKFRLQNEINRQDSEDFIQSQTNIFGDDPSTIDRNQFTDGEAGVNGYNLGVTYRQPIIAKKLFLDFELGYRNDNRTRKRSTFDFNESTQQFDSFNLDLSTDFEGRNIRTTPELSVRYNTDKFNISFGAGYVFRTLENEDFLRPEFNISQDFEAVELSSYLNYTFSPKMSSYFGYNLTNRPPEVTQLNPFVDVSDPLNIIQGNPDLAPSNNHSFYAGFNNYDFQKGGGYYVNFNGNFVNDAIITKTVVDENLVGSTTYENVNGNYQIYGGGGYNKSSKIDSIRTIKYGAGFNVNANRNINFNNDVQYASRTTSIGPRVNASFTWKDLFEIRPRYNLSFSNTVFGIDAFEDQDFLSHNLNLSTALFVPKHVEWRNEIQYTYNPNVAPGFQSSAWFWNSTVAYSFLKDKATVTLKVYDVLNQNTNARRTANANFIQDVQSTVLEQYFLLSFSWKFNTLGSKGESGDGGVFFF</sequence>
<evidence type="ECO:0000313" key="5">
    <source>
        <dbReference type="Proteomes" id="UP000198379"/>
    </source>
</evidence>
<dbReference type="RefSeq" id="WP_089369549.1">
    <property type="nucleotide sequence ID" value="NZ_BMEP01000002.1"/>
</dbReference>
<evidence type="ECO:0000256" key="1">
    <source>
        <dbReference type="SAM" id="MobiDB-lite"/>
    </source>
</evidence>
<feature type="domain" description="Outer membrane protein beta-barrel" evidence="3">
    <location>
        <begin position="449"/>
        <end position="779"/>
    </location>
</feature>
<dbReference type="InterPro" id="IPR041700">
    <property type="entry name" value="OMP_b-brl_3"/>
</dbReference>
<evidence type="ECO:0000256" key="2">
    <source>
        <dbReference type="SAM" id="SignalP"/>
    </source>
</evidence>
<dbReference type="SUPFAM" id="SSF56935">
    <property type="entry name" value="Porins"/>
    <property type="match status" value="1"/>
</dbReference>
<feature type="chain" id="PRO_5012895842" evidence="2">
    <location>
        <begin position="22"/>
        <end position="926"/>
    </location>
</feature>
<feature type="region of interest" description="Disordered" evidence="1">
    <location>
        <begin position="416"/>
        <end position="437"/>
    </location>
</feature>
<protein>
    <submittedName>
        <fullName evidence="4">CarboxypepD_reg-like domain-containing protein</fullName>
    </submittedName>
</protein>
<feature type="signal peptide" evidence="2">
    <location>
        <begin position="1"/>
        <end position="21"/>
    </location>
</feature>
<reference evidence="4 5" key="1">
    <citation type="submission" date="2017-06" db="EMBL/GenBank/DDBJ databases">
        <authorList>
            <person name="Kim H.J."/>
            <person name="Triplett B.A."/>
        </authorList>
    </citation>
    <scope>NUCLEOTIDE SEQUENCE [LARGE SCALE GENOMIC DNA]</scope>
    <source>
        <strain evidence="4 5">DSM 25597</strain>
    </source>
</reference>
<dbReference type="Pfam" id="PF14905">
    <property type="entry name" value="OMP_b-brl_3"/>
    <property type="match status" value="1"/>
</dbReference>
<feature type="compositionally biased region" description="Polar residues" evidence="1">
    <location>
        <begin position="423"/>
        <end position="437"/>
    </location>
</feature>
<dbReference type="Gene3D" id="2.60.40.1120">
    <property type="entry name" value="Carboxypeptidase-like, regulatory domain"/>
    <property type="match status" value="1"/>
</dbReference>
<keyword evidence="2" id="KW-0732">Signal</keyword>
<dbReference type="InterPro" id="IPR008969">
    <property type="entry name" value="CarboxyPept-like_regulatory"/>
</dbReference>
<dbReference type="OrthoDB" id="1682379at2"/>
<keyword evidence="5" id="KW-1185">Reference proteome</keyword>